<proteinExistence type="predicted"/>
<keyword evidence="2" id="KW-1185">Reference proteome</keyword>
<accession>S9W8P2</accession>
<name>S9W8P2_9TRYP</name>
<dbReference type="EMBL" id="ATMH01002930">
    <property type="protein sequence ID" value="EPY32200.1"/>
    <property type="molecule type" value="Genomic_DNA"/>
</dbReference>
<comment type="caution">
    <text evidence="1">The sequence shown here is derived from an EMBL/GenBank/DDBJ whole genome shotgun (WGS) entry which is preliminary data.</text>
</comment>
<dbReference type="AlphaFoldDB" id="S9W8P2"/>
<dbReference type="Proteomes" id="UP000015354">
    <property type="component" value="Unassembled WGS sequence"/>
</dbReference>
<organism evidence="1 2">
    <name type="scientific">Strigomonas culicis</name>
    <dbReference type="NCBI Taxonomy" id="28005"/>
    <lineage>
        <taxon>Eukaryota</taxon>
        <taxon>Discoba</taxon>
        <taxon>Euglenozoa</taxon>
        <taxon>Kinetoplastea</taxon>
        <taxon>Metakinetoplastina</taxon>
        <taxon>Trypanosomatida</taxon>
        <taxon>Trypanosomatidae</taxon>
        <taxon>Strigomonadinae</taxon>
        <taxon>Strigomonas</taxon>
    </lineage>
</organism>
<reference evidence="1 2" key="1">
    <citation type="journal article" date="2013" name="PLoS ONE">
        <title>Predicting the Proteins of Angomonas deanei, Strigomonas culicis and Their Respective Endosymbionts Reveals New Aspects of the Trypanosomatidae Family.</title>
        <authorList>
            <person name="Motta M.C."/>
            <person name="Martins A.C."/>
            <person name="de Souza S.S."/>
            <person name="Catta-Preta C.M."/>
            <person name="Silva R."/>
            <person name="Klein C.C."/>
            <person name="de Almeida L.G."/>
            <person name="de Lima Cunha O."/>
            <person name="Ciapina L.P."/>
            <person name="Brocchi M."/>
            <person name="Colabardini A.C."/>
            <person name="de Araujo Lima B."/>
            <person name="Machado C.R."/>
            <person name="de Almeida Soares C.M."/>
            <person name="Probst C.M."/>
            <person name="de Menezes C.B."/>
            <person name="Thompson C.E."/>
            <person name="Bartholomeu D.C."/>
            <person name="Gradia D.F."/>
            <person name="Pavoni D.P."/>
            <person name="Grisard E.C."/>
            <person name="Fantinatti-Garboggini F."/>
            <person name="Marchini F.K."/>
            <person name="Rodrigues-Luiz G.F."/>
            <person name="Wagner G."/>
            <person name="Goldman G.H."/>
            <person name="Fietto J.L."/>
            <person name="Elias M.C."/>
            <person name="Goldman M.H."/>
            <person name="Sagot M.F."/>
            <person name="Pereira M."/>
            <person name="Stoco P.H."/>
            <person name="de Mendonca-Neto R.P."/>
            <person name="Teixeira S.M."/>
            <person name="Maciel T.E."/>
            <person name="de Oliveira Mendes T.A."/>
            <person name="Urmenyi T.P."/>
            <person name="de Souza W."/>
            <person name="Schenkman S."/>
            <person name="de Vasconcelos A.T."/>
        </authorList>
    </citation>
    <scope>NUCLEOTIDE SEQUENCE [LARGE SCALE GENOMIC DNA]</scope>
</reference>
<gene>
    <name evidence="1" type="ORF">STCU_02930</name>
</gene>
<evidence type="ECO:0000313" key="2">
    <source>
        <dbReference type="Proteomes" id="UP000015354"/>
    </source>
</evidence>
<sequence length="196" mass="22113">MFRFTRQCFSNALHQPTPFVEGALQLLKLHRAHQRAAADRHTVACAALEKEFLREVEAFRPCFTLTASTSVAPSYTQHVYRALQYFGLRDDPLLRQMDGLMGRAGLRHAARAASPFKGVRAVPAARQRAGGAVPDPLAEPEVTVLPTELPHPPRVDLEDPQRRVGAIKVPARYRGHWVLQEPEIAITRQERREDPW</sequence>
<dbReference type="OrthoDB" id="275766at2759"/>
<evidence type="ECO:0000313" key="1">
    <source>
        <dbReference type="EMBL" id="EPY32200.1"/>
    </source>
</evidence>
<protein>
    <submittedName>
        <fullName evidence="1">Uncharacterized protein</fullName>
    </submittedName>
</protein>